<dbReference type="CDD" id="cd00082">
    <property type="entry name" value="HisKA"/>
    <property type="match status" value="1"/>
</dbReference>
<evidence type="ECO:0000256" key="2">
    <source>
        <dbReference type="ARBA" id="ARBA00012438"/>
    </source>
</evidence>
<accession>A0A1H3S439</accession>
<name>A0A1H3S439_9BACT</name>
<dbReference type="NCBIfam" id="TIGR00229">
    <property type="entry name" value="sensory_box"/>
    <property type="match status" value="2"/>
</dbReference>
<dbReference type="Pfam" id="PF02518">
    <property type="entry name" value="HATPase_c"/>
    <property type="match status" value="1"/>
</dbReference>
<evidence type="ECO:0000259" key="9">
    <source>
        <dbReference type="PROSITE" id="PS50113"/>
    </source>
</evidence>
<evidence type="ECO:0000313" key="12">
    <source>
        <dbReference type="Proteomes" id="UP000199663"/>
    </source>
</evidence>
<dbReference type="InterPro" id="IPR003594">
    <property type="entry name" value="HATPase_dom"/>
</dbReference>
<feature type="domain" description="PAC" evidence="9">
    <location>
        <begin position="502"/>
        <end position="554"/>
    </location>
</feature>
<dbReference type="PANTHER" id="PTHR43304">
    <property type="entry name" value="PHYTOCHROME-LIKE PROTEIN CPH1"/>
    <property type="match status" value="1"/>
</dbReference>
<dbReference type="SMART" id="SM00388">
    <property type="entry name" value="HisKA"/>
    <property type="match status" value="1"/>
</dbReference>
<evidence type="ECO:0000259" key="8">
    <source>
        <dbReference type="PROSITE" id="PS50112"/>
    </source>
</evidence>
<dbReference type="Gene3D" id="1.10.287.130">
    <property type="match status" value="1"/>
</dbReference>
<keyword evidence="12" id="KW-1185">Reference proteome</keyword>
<dbReference type="InterPro" id="IPR052162">
    <property type="entry name" value="Sensor_kinase/Photoreceptor"/>
</dbReference>
<sequence length="795" mass="90545">MSTRFKIKFPPALLGGMVFMSVLILTQYFSYMQFETQIAFEKQLAKDQAILIQKQISSSLNYSQSATKILAFLEENIGIGDNFDSIAKDILTQTEGIDALQLVEGGVIKYVYPLNGNEPVIGYDILEQKKLIKEALIAKEIKTLYFAGPFELKQGGIGIVGRQPIFKSGEFWGFAAVIIHLDTFLKQAGIDKTADNPFYIGLSKINPETNIEEYFFNSSQESYEGGIVNLNLPEGDWNLIVQLKKSTAFRDILPLIGLRMILSCFLGYIVFNLAKQPEVLGKKVDEQSKQLKESIERFQFATKATSDAIWDRDFTTNKVYRSETFSKLFGHEVNELTSNDAFWQAHIHPEDLEWVNSKMNGFLSGTTEYWELEFRFRKKNGEYAFVVDKGLIIRNEKGEPIRVTGATQDITSRKTSEQALEKEKEFLRYMMENLSEGIIAADEKGDLILFNKAARNLHGLGEEEILTENWSNHYRLYHPDGKRLLKTEEIVLFKALNGEKIKDQEMMIAPKNLPKRIVLCSGEEIKTTDGRKLGAVVVMKDITDSRASEKALYQMSDQLIKRAKALESSNAELEQFAYVASHDLQEPLRMISSFLSILEKKYHPILDEKGKKYIHFAVDGAQRMRKIILDLLEYSRAGNVGNKEVIDTKLMVEDILLLERRLISQSNATIKISNLPKINASKAPLQQLFQNLIENALKYKREMESTEISIHGTEDRTHWIFSVTDNGLGIKKEFKEKIFTIFHRLHQKEEIQGSGIGLAICKKIVENHGGKIWVESEEGKGSSFYFNIAKNIETI</sequence>
<dbReference type="InterPro" id="IPR035965">
    <property type="entry name" value="PAS-like_dom_sf"/>
</dbReference>
<evidence type="ECO:0000259" key="10">
    <source>
        <dbReference type="PROSITE" id="PS50839"/>
    </source>
</evidence>
<reference evidence="11 12" key="1">
    <citation type="submission" date="2016-10" db="EMBL/GenBank/DDBJ databases">
        <authorList>
            <person name="Varghese N."/>
            <person name="Submissions S."/>
        </authorList>
    </citation>
    <scope>NUCLEOTIDE SEQUENCE [LARGE SCALE GENOMIC DNA]</scope>
    <source>
        <strain evidence="11 12">DSM 17997</strain>
    </source>
</reference>
<comment type="caution">
    <text evidence="11">The sequence shown here is derived from an EMBL/GenBank/DDBJ whole genome shotgun (WGS) entry which is preliminary data.</text>
</comment>
<evidence type="ECO:0000256" key="5">
    <source>
        <dbReference type="ARBA" id="ARBA00022777"/>
    </source>
</evidence>
<dbReference type="InterPro" id="IPR000700">
    <property type="entry name" value="PAS-assoc_C"/>
</dbReference>
<evidence type="ECO:0000259" key="7">
    <source>
        <dbReference type="PROSITE" id="PS50109"/>
    </source>
</evidence>
<feature type="domain" description="PAS" evidence="8">
    <location>
        <begin position="423"/>
        <end position="499"/>
    </location>
</feature>
<dbReference type="SUPFAM" id="SSF55874">
    <property type="entry name" value="ATPase domain of HSP90 chaperone/DNA topoisomerase II/histidine kinase"/>
    <property type="match status" value="1"/>
</dbReference>
<keyword evidence="6" id="KW-0472">Membrane</keyword>
<protein>
    <recommendedName>
        <fullName evidence="2">histidine kinase</fullName>
        <ecNumber evidence="2">2.7.13.3</ecNumber>
    </recommendedName>
</protein>
<dbReference type="PRINTS" id="PR00344">
    <property type="entry name" value="BCTRLSENSOR"/>
</dbReference>
<keyword evidence="5" id="KW-0418">Kinase</keyword>
<dbReference type="SMART" id="SM01079">
    <property type="entry name" value="CHASE"/>
    <property type="match status" value="1"/>
</dbReference>
<dbReference type="Pfam" id="PF03924">
    <property type="entry name" value="CHASE"/>
    <property type="match status" value="1"/>
</dbReference>
<dbReference type="InterPro" id="IPR005467">
    <property type="entry name" value="His_kinase_dom"/>
</dbReference>
<evidence type="ECO:0000256" key="4">
    <source>
        <dbReference type="ARBA" id="ARBA00022679"/>
    </source>
</evidence>
<dbReference type="Proteomes" id="UP000199663">
    <property type="component" value="Unassembled WGS sequence"/>
</dbReference>
<proteinExistence type="predicted"/>
<dbReference type="PROSITE" id="PS50839">
    <property type="entry name" value="CHASE"/>
    <property type="match status" value="1"/>
</dbReference>
<dbReference type="InterPro" id="IPR036890">
    <property type="entry name" value="HATPase_C_sf"/>
</dbReference>
<dbReference type="Pfam" id="PF13426">
    <property type="entry name" value="PAS_9"/>
    <property type="match status" value="1"/>
</dbReference>
<feature type="domain" description="PAS" evidence="8">
    <location>
        <begin position="294"/>
        <end position="366"/>
    </location>
</feature>
<keyword evidence="3" id="KW-0597">Phosphoprotein</keyword>
<dbReference type="InterPro" id="IPR004358">
    <property type="entry name" value="Sig_transdc_His_kin-like_C"/>
</dbReference>
<dbReference type="SMART" id="SM00086">
    <property type="entry name" value="PAC"/>
    <property type="match status" value="2"/>
</dbReference>
<evidence type="ECO:0000256" key="6">
    <source>
        <dbReference type="SAM" id="Phobius"/>
    </source>
</evidence>
<dbReference type="InterPro" id="IPR003661">
    <property type="entry name" value="HisK_dim/P_dom"/>
</dbReference>
<feature type="domain" description="CHASE" evidence="10">
    <location>
        <begin position="107"/>
        <end position="190"/>
    </location>
</feature>
<dbReference type="SUPFAM" id="SSF55785">
    <property type="entry name" value="PYP-like sensor domain (PAS domain)"/>
    <property type="match status" value="2"/>
</dbReference>
<feature type="transmembrane region" description="Helical" evidence="6">
    <location>
        <begin position="12"/>
        <end position="31"/>
    </location>
</feature>
<dbReference type="InterPro" id="IPR036097">
    <property type="entry name" value="HisK_dim/P_sf"/>
</dbReference>
<dbReference type="InterPro" id="IPR001610">
    <property type="entry name" value="PAC"/>
</dbReference>
<dbReference type="Gene3D" id="3.30.450.20">
    <property type="entry name" value="PAS domain"/>
    <property type="match status" value="2"/>
</dbReference>
<gene>
    <name evidence="11" type="ORF">SAMN05444412_110103</name>
</gene>
<keyword evidence="6" id="KW-1133">Transmembrane helix</keyword>
<dbReference type="Gene3D" id="3.30.565.10">
    <property type="entry name" value="Histidine kinase-like ATPase, C-terminal domain"/>
    <property type="match status" value="1"/>
</dbReference>
<dbReference type="InterPro" id="IPR000014">
    <property type="entry name" value="PAS"/>
</dbReference>
<dbReference type="EC" id="2.7.13.3" evidence="2"/>
<dbReference type="Pfam" id="PF00512">
    <property type="entry name" value="HisKA"/>
    <property type="match status" value="1"/>
</dbReference>
<feature type="domain" description="PAC" evidence="9">
    <location>
        <begin position="370"/>
        <end position="422"/>
    </location>
</feature>
<dbReference type="PROSITE" id="PS50112">
    <property type="entry name" value="PAS"/>
    <property type="match status" value="2"/>
</dbReference>
<dbReference type="RefSeq" id="WP_019598633.1">
    <property type="nucleotide sequence ID" value="NZ_FNQC01000010.1"/>
</dbReference>
<dbReference type="Pfam" id="PF08447">
    <property type="entry name" value="PAS_3"/>
    <property type="match status" value="1"/>
</dbReference>
<dbReference type="SMART" id="SM00387">
    <property type="entry name" value="HATPase_c"/>
    <property type="match status" value="1"/>
</dbReference>
<evidence type="ECO:0000256" key="3">
    <source>
        <dbReference type="ARBA" id="ARBA00022553"/>
    </source>
</evidence>
<comment type="catalytic activity">
    <reaction evidence="1">
        <text>ATP + protein L-histidine = ADP + protein N-phospho-L-histidine.</text>
        <dbReference type="EC" id="2.7.13.3"/>
    </reaction>
</comment>
<evidence type="ECO:0000256" key="1">
    <source>
        <dbReference type="ARBA" id="ARBA00000085"/>
    </source>
</evidence>
<dbReference type="InterPro" id="IPR013655">
    <property type="entry name" value="PAS_fold_3"/>
</dbReference>
<dbReference type="CDD" id="cd00130">
    <property type="entry name" value="PAS"/>
    <property type="match status" value="2"/>
</dbReference>
<dbReference type="EMBL" id="FNQC01000010">
    <property type="protein sequence ID" value="SDZ32853.1"/>
    <property type="molecule type" value="Genomic_DNA"/>
</dbReference>
<dbReference type="SUPFAM" id="SSF47384">
    <property type="entry name" value="Homodimeric domain of signal transducing histidine kinase"/>
    <property type="match status" value="1"/>
</dbReference>
<dbReference type="InterPro" id="IPR006189">
    <property type="entry name" value="CHASE_dom"/>
</dbReference>
<dbReference type="PANTHER" id="PTHR43304:SF1">
    <property type="entry name" value="PAC DOMAIN-CONTAINING PROTEIN"/>
    <property type="match status" value="1"/>
</dbReference>
<feature type="domain" description="Histidine kinase" evidence="7">
    <location>
        <begin position="579"/>
        <end position="792"/>
    </location>
</feature>
<dbReference type="PROSITE" id="PS50109">
    <property type="entry name" value="HIS_KIN"/>
    <property type="match status" value="1"/>
</dbReference>
<dbReference type="SMART" id="SM00091">
    <property type="entry name" value="PAS"/>
    <property type="match status" value="2"/>
</dbReference>
<keyword evidence="4" id="KW-0808">Transferase</keyword>
<organism evidence="11 12">
    <name type="scientific">Rhodonellum ikkaensis</name>
    <dbReference type="NCBI Taxonomy" id="336829"/>
    <lineage>
        <taxon>Bacteria</taxon>
        <taxon>Pseudomonadati</taxon>
        <taxon>Bacteroidota</taxon>
        <taxon>Cytophagia</taxon>
        <taxon>Cytophagales</taxon>
        <taxon>Cytophagaceae</taxon>
        <taxon>Rhodonellum</taxon>
    </lineage>
</organism>
<evidence type="ECO:0000313" key="11">
    <source>
        <dbReference type="EMBL" id="SDZ32853.1"/>
    </source>
</evidence>
<dbReference type="PROSITE" id="PS50113">
    <property type="entry name" value="PAC"/>
    <property type="match status" value="2"/>
</dbReference>
<keyword evidence="6" id="KW-0812">Transmembrane</keyword>